<dbReference type="InterPro" id="IPR032710">
    <property type="entry name" value="NTF2-like_dom_sf"/>
</dbReference>
<dbReference type="SUPFAM" id="SSF54427">
    <property type="entry name" value="NTF2-like"/>
    <property type="match status" value="1"/>
</dbReference>
<evidence type="ECO:0000313" key="2">
    <source>
        <dbReference type="EMBL" id="SDX32397.1"/>
    </source>
</evidence>
<dbReference type="InterPro" id="IPR032347">
    <property type="entry name" value="DUF4864"/>
</dbReference>
<gene>
    <name evidence="2" type="ORF">SAMN05444336_104299</name>
</gene>
<feature type="compositionally biased region" description="Low complexity" evidence="1">
    <location>
        <begin position="15"/>
        <end position="27"/>
    </location>
</feature>
<accession>A0A1H3ART5</accession>
<dbReference type="RefSeq" id="WP_092682641.1">
    <property type="nucleotide sequence ID" value="NZ_FNMZ01000004.1"/>
</dbReference>
<protein>
    <recommendedName>
        <fullName evidence="4">DUF4864 domain-containing protein</fullName>
    </recommendedName>
</protein>
<evidence type="ECO:0000256" key="1">
    <source>
        <dbReference type="SAM" id="MobiDB-lite"/>
    </source>
</evidence>
<dbReference type="Proteomes" id="UP000199118">
    <property type="component" value="Unassembled WGS sequence"/>
</dbReference>
<organism evidence="2 3">
    <name type="scientific">Albimonas donghaensis</name>
    <dbReference type="NCBI Taxonomy" id="356660"/>
    <lineage>
        <taxon>Bacteria</taxon>
        <taxon>Pseudomonadati</taxon>
        <taxon>Pseudomonadota</taxon>
        <taxon>Alphaproteobacteria</taxon>
        <taxon>Rhodobacterales</taxon>
        <taxon>Paracoccaceae</taxon>
        <taxon>Albimonas</taxon>
    </lineage>
</organism>
<proteinExistence type="predicted"/>
<dbReference type="Pfam" id="PF16156">
    <property type="entry name" value="DUF4864"/>
    <property type="match status" value="1"/>
</dbReference>
<reference evidence="2 3" key="1">
    <citation type="submission" date="2016-10" db="EMBL/GenBank/DDBJ databases">
        <authorList>
            <person name="de Groot N.N."/>
        </authorList>
    </citation>
    <scope>NUCLEOTIDE SEQUENCE [LARGE SCALE GENOMIC DNA]</scope>
    <source>
        <strain evidence="2 3">DSM 17890</strain>
    </source>
</reference>
<dbReference type="EMBL" id="FNMZ01000004">
    <property type="protein sequence ID" value="SDX32397.1"/>
    <property type="molecule type" value="Genomic_DNA"/>
</dbReference>
<sequence length="178" mass="19109">MTDPVPDQIPDRIPEAPAGALAGPGVARSPSRRQALRGLGAALLTAAAGVAVTLPASRAPAQEIAAAARIREAIDRQFDAFRAEDLPRAFGYASPNIRRMFGSPENFGRMVREAYPMVWRPGGYAFARLDRIGDGYRQAVVITAADGTTYVADYDMIRIDGAWRIDGVRLRQAPEAGA</sequence>
<evidence type="ECO:0000313" key="3">
    <source>
        <dbReference type="Proteomes" id="UP000199118"/>
    </source>
</evidence>
<evidence type="ECO:0008006" key="4">
    <source>
        <dbReference type="Google" id="ProtNLM"/>
    </source>
</evidence>
<dbReference type="STRING" id="356660.SAMN05444336_104299"/>
<dbReference type="PROSITE" id="PS51318">
    <property type="entry name" value="TAT"/>
    <property type="match status" value="1"/>
</dbReference>
<keyword evidence="3" id="KW-1185">Reference proteome</keyword>
<dbReference type="OrthoDB" id="9130422at2"/>
<name>A0A1H3ART5_9RHOB</name>
<feature type="region of interest" description="Disordered" evidence="1">
    <location>
        <begin position="1"/>
        <end position="27"/>
    </location>
</feature>
<dbReference type="AlphaFoldDB" id="A0A1H3ART5"/>
<dbReference type="InterPro" id="IPR006311">
    <property type="entry name" value="TAT_signal"/>
</dbReference>